<dbReference type="PANTHER" id="PTHR43056:SF10">
    <property type="entry name" value="COCE_NOND FAMILY, PUTATIVE (AFU_ORTHOLOGUE AFUA_7G00600)-RELATED"/>
    <property type="match status" value="1"/>
</dbReference>
<dbReference type="PANTHER" id="PTHR43056">
    <property type="entry name" value="PEPTIDASE S9 PROLYL OLIGOPEPTIDASE"/>
    <property type="match status" value="1"/>
</dbReference>
<dbReference type="Pfam" id="PF08530">
    <property type="entry name" value="PepX_C"/>
    <property type="match status" value="1"/>
</dbReference>
<dbReference type="AlphaFoldDB" id="A0AAN7YP85"/>
<gene>
    <name evidence="4" type="ORF">LTR62_004286</name>
</gene>
<dbReference type="GO" id="GO:0008239">
    <property type="term" value="F:dipeptidyl-peptidase activity"/>
    <property type="evidence" value="ECO:0007669"/>
    <property type="project" value="InterPro"/>
</dbReference>
<evidence type="ECO:0000256" key="1">
    <source>
        <dbReference type="ARBA" id="ARBA00022801"/>
    </source>
</evidence>
<dbReference type="Gene3D" id="1.10.3020.20">
    <property type="match status" value="1"/>
</dbReference>
<proteinExistence type="predicted"/>
<dbReference type="InterPro" id="IPR029058">
    <property type="entry name" value="AB_hydrolase_fold"/>
</dbReference>
<dbReference type="Gene3D" id="3.40.50.1820">
    <property type="entry name" value="alpha/beta hydrolase"/>
    <property type="match status" value="1"/>
</dbReference>
<evidence type="ECO:0000256" key="2">
    <source>
        <dbReference type="SAM" id="MobiDB-lite"/>
    </source>
</evidence>
<comment type="caution">
    <text evidence="4">The sequence shown here is derived from an EMBL/GenBank/DDBJ whole genome shotgun (WGS) entry which is preliminary data.</text>
</comment>
<protein>
    <recommendedName>
        <fullName evidence="3">Xaa-Pro dipeptidyl-peptidase C-terminal domain-containing protein</fullName>
    </recommendedName>
</protein>
<dbReference type="Pfam" id="PF02129">
    <property type="entry name" value="Peptidase_S15"/>
    <property type="match status" value="1"/>
</dbReference>
<accession>A0AAN7YP85</accession>
<evidence type="ECO:0000259" key="3">
    <source>
        <dbReference type="SMART" id="SM00939"/>
    </source>
</evidence>
<feature type="region of interest" description="Disordered" evidence="2">
    <location>
        <begin position="472"/>
        <end position="506"/>
    </location>
</feature>
<dbReference type="SMART" id="SM00939">
    <property type="entry name" value="PepX_C"/>
    <property type="match status" value="1"/>
</dbReference>
<organism evidence="4 5">
    <name type="scientific">Meristemomyces frigidus</name>
    <dbReference type="NCBI Taxonomy" id="1508187"/>
    <lineage>
        <taxon>Eukaryota</taxon>
        <taxon>Fungi</taxon>
        <taxon>Dikarya</taxon>
        <taxon>Ascomycota</taxon>
        <taxon>Pezizomycotina</taxon>
        <taxon>Dothideomycetes</taxon>
        <taxon>Dothideomycetidae</taxon>
        <taxon>Mycosphaerellales</taxon>
        <taxon>Teratosphaeriaceae</taxon>
        <taxon>Meristemomyces</taxon>
    </lineage>
</organism>
<dbReference type="SUPFAM" id="SSF49785">
    <property type="entry name" value="Galactose-binding domain-like"/>
    <property type="match status" value="1"/>
</dbReference>
<feature type="domain" description="Xaa-Pro dipeptidyl-peptidase C-terminal" evidence="3">
    <location>
        <begin position="332"/>
        <end position="587"/>
    </location>
</feature>
<dbReference type="SUPFAM" id="SSF53474">
    <property type="entry name" value="alpha/beta-Hydrolases"/>
    <property type="match status" value="1"/>
</dbReference>
<dbReference type="Proteomes" id="UP001310890">
    <property type="component" value="Unassembled WGS sequence"/>
</dbReference>
<dbReference type="InterPro" id="IPR008979">
    <property type="entry name" value="Galactose-bd-like_sf"/>
</dbReference>
<dbReference type="InterPro" id="IPR013736">
    <property type="entry name" value="Xaa-Pro_dipept_C"/>
</dbReference>
<name>A0AAN7YP85_9PEZI</name>
<dbReference type="InterPro" id="IPR003661">
    <property type="entry name" value="HisK_dim/P_dom"/>
</dbReference>
<feature type="region of interest" description="Disordered" evidence="2">
    <location>
        <begin position="738"/>
        <end position="762"/>
    </location>
</feature>
<dbReference type="Gene3D" id="2.60.120.260">
    <property type="entry name" value="Galactose-binding domain-like"/>
    <property type="match status" value="1"/>
</dbReference>
<evidence type="ECO:0000313" key="5">
    <source>
        <dbReference type="Proteomes" id="UP001310890"/>
    </source>
</evidence>
<dbReference type="InterPro" id="IPR050585">
    <property type="entry name" value="Xaa-Pro_dipeptidyl-ppase/CocE"/>
</dbReference>
<dbReference type="CDD" id="cd00082">
    <property type="entry name" value="HisKA"/>
    <property type="match status" value="1"/>
</dbReference>
<dbReference type="InterPro" id="IPR000383">
    <property type="entry name" value="Xaa-Pro-like_dom"/>
</dbReference>
<dbReference type="InterPro" id="IPR036097">
    <property type="entry name" value="HisK_dim/P_sf"/>
</dbReference>
<evidence type="ECO:0000313" key="4">
    <source>
        <dbReference type="EMBL" id="KAK5112323.1"/>
    </source>
</evidence>
<dbReference type="InterPro" id="IPR005674">
    <property type="entry name" value="CocE/Ser_esterase"/>
</dbReference>
<reference evidence="4" key="1">
    <citation type="submission" date="2023-08" db="EMBL/GenBank/DDBJ databases">
        <title>Black Yeasts Isolated from many extreme environments.</title>
        <authorList>
            <person name="Coleine C."/>
            <person name="Stajich J.E."/>
            <person name="Selbmann L."/>
        </authorList>
    </citation>
    <scope>NUCLEOTIDE SEQUENCE</scope>
    <source>
        <strain evidence="4">CCFEE 5401</strain>
    </source>
</reference>
<dbReference type="SUPFAM" id="SSF47384">
    <property type="entry name" value="Homodimeric domain of signal transducing histidine kinase"/>
    <property type="match status" value="1"/>
</dbReference>
<keyword evidence="1" id="KW-0378">Hydrolase</keyword>
<sequence>MNTTQRIKHRFPDLNFVKPIPVHEHPRYKNFGIHFSPNRHEVLPKGHVKEPGRKKMLVDTVVERDTPVPLRDGLHVYADVYRPQSSSETKVPAVICWSPYGKSSISLDMTWNRTGVPKDWASGYETFEGLDPAEWCRRGYAVVNVDARGSQFSEGTYFFWGDQEAEDIHDTIDFLSKQPWCNGSVCMGGNSYLAKAQVGYASRLSHPALKAIAPWEGFTDIYRQLLCRGGFAMNKKFIKFYQWGIASNHEVENMEGMVKSHPLFDDYWAGKYDAVENINVPMYILGSFVNPFHVQGSFDTFRHGGSKRKWLRVHSTFEWYEMYDLKAMDDLQRFYDRYCKGIQNGWEHDTPPLRLTLHGFGSVPNIVERAEIEFPLQRQQLKTYYLDSGTKKLHASPPTSESSVFHAGHDLRASSSFTLKFTEYTEIAGYAKVRLWMSCKEKDDMDVVVQIRKLDKSGNILKGMNFPFPVPESEAPEGETTKHYGPQGFLRASASPSRDETRSSSDGQQVFYKFDCEKKISPGTVVSLEITLWPMGMVFAEGEGIMLLVAGHFLSEPTTEALRIQEPDDENSWPQSIHLEDYDRVLGLYGVAFKSQKRLGTEYRSLVSEHPWRLLLLTLLGDENLHHVSLRNYGGFIRSVVDITSEKSAELAQRKAAKEAEDRKERLERFIDMISHEIRNLLSAVLRCVEDIEDAVKDNSAQEYEQEVHHPPRQVPLRPRLYWSLLVRLYRLWRPRQAPHDGRERQSQSLRQRLKPDLLVGN</sequence>
<dbReference type="Gene3D" id="1.10.287.130">
    <property type="match status" value="1"/>
</dbReference>
<dbReference type="EMBL" id="JAVRRL010000031">
    <property type="protein sequence ID" value="KAK5112323.1"/>
    <property type="molecule type" value="Genomic_DNA"/>
</dbReference>
<dbReference type="GO" id="GO:0000155">
    <property type="term" value="F:phosphorelay sensor kinase activity"/>
    <property type="evidence" value="ECO:0007669"/>
    <property type="project" value="InterPro"/>
</dbReference>
<dbReference type="NCBIfam" id="TIGR00976">
    <property type="entry name" value="CocE_NonD"/>
    <property type="match status" value="1"/>
</dbReference>